<feature type="transmembrane region" description="Helical" evidence="15">
    <location>
        <begin position="211"/>
        <end position="232"/>
    </location>
</feature>
<feature type="transmembrane region" description="Helical" evidence="15">
    <location>
        <begin position="419"/>
        <end position="437"/>
    </location>
</feature>
<gene>
    <name evidence="17 19" type="primary">SLC22A16</name>
</gene>
<evidence type="ECO:0000256" key="8">
    <source>
        <dbReference type="ARBA" id="ARBA00023180"/>
    </source>
</evidence>
<comment type="subcellular location">
    <subcellularLocation>
        <location evidence="1">Endomembrane system</location>
        <topology evidence="1">Multi-pass membrane protein</topology>
    </subcellularLocation>
</comment>
<evidence type="ECO:0000256" key="4">
    <source>
        <dbReference type="ARBA" id="ARBA00022692"/>
    </source>
</evidence>
<comment type="catalytic activity">
    <reaction evidence="10">
        <text>(R)-carnitine(in) = (R)-carnitine(out)</text>
        <dbReference type="Rhea" id="RHEA:34959"/>
        <dbReference type="ChEBI" id="CHEBI:16347"/>
    </reaction>
</comment>
<evidence type="ECO:0000256" key="1">
    <source>
        <dbReference type="ARBA" id="ARBA00004127"/>
    </source>
</evidence>
<dbReference type="PROSITE" id="PS50850">
    <property type="entry name" value="MFS"/>
    <property type="match status" value="1"/>
</dbReference>
<feature type="transmembrane region" description="Helical" evidence="15">
    <location>
        <begin position="443"/>
        <end position="466"/>
    </location>
</feature>
<organism evidence="17 18">
    <name type="scientific">Equus caballus</name>
    <name type="common">Horse</name>
    <dbReference type="NCBI Taxonomy" id="9796"/>
    <lineage>
        <taxon>Eukaryota</taxon>
        <taxon>Metazoa</taxon>
        <taxon>Chordata</taxon>
        <taxon>Craniata</taxon>
        <taxon>Vertebrata</taxon>
        <taxon>Euteleostomi</taxon>
        <taxon>Mammalia</taxon>
        <taxon>Eutheria</taxon>
        <taxon>Laurasiatheria</taxon>
        <taxon>Perissodactyla</taxon>
        <taxon>Equidae</taxon>
        <taxon>Equus</taxon>
    </lineage>
</organism>
<evidence type="ECO:0000256" key="14">
    <source>
        <dbReference type="SAM" id="MobiDB-lite"/>
    </source>
</evidence>
<dbReference type="InterPro" id="IPR036259">
    <property type="entry name" value="MFS_trans_sf"/>
</dbReference>
<dbReference type="STRING" id="9796.ENSECAP00000001754"/>
<keyword evidence="6" id="KW-0406">Ion transport</keyword>
<feature type="transmembrane region" description="Helical" evidence="15">
    <location>
        <begin position="158"/>
        <end position="178"/>
    </location>
</feature>
<comment type="function">
    <text evidence="11">Facilitative organic cation transporter that mediates the transport of carnitine as well as the polyamine spermidine. Mediates the partially Na(+)-dependent bidirectional transport of carnitine. May mediate L-carnitine secretion from testis epididymal epithelium into the lumen which is involved in the maturation of spermatozoa.</text>
</comment>
<dbReference type="PANTHER" id="PTHR24064">
    <property type="entry name" value="SOLUTE CARRIER FAMILY 22 MEMBER"/>
    <property type="match status" value="1"/>
</dbReference>
<reference evidence="17 18" key="1">
    <citation type="journal article" date="2009" name="Science">
        <title>Genome sequence, comparative analysis, and population genetics of the domestic horse.</title>
        <authorList>
            <consortium name="Broad Institute Genome Sequencing Platform"/>
            <consortium name="Broad Institute Whole Genome Assembly Team"/>
            <person name="Wade C.M."/>
            <person name="Giulotto E."/>
            <person name="Sigurdsson S."/>
            <person name="Zoli M."/>
            <person name="Gnerre S."/>
            <person name="Imsland F."/>
            <person name="Lear T.L."/>
            <person name="Adelson D.L."/>
            <person name="Bailey E."/>
            <person name="Bellone R.R."/>
            <person name="Bloecker H."/>
            <person name="Distl O."/>
            <person name="Edgar R.C."/>
            <person name="Garber M."/>
            <person name="Leeb T."/>
            <person name="Mauceli E."/>
            <person name="MacLeod J.N."/>
            <person name="Penedo M.C.T."/>
            <person name="Raison J.M."/>
            <person name="Sharpe T."/>
            <person name="Vogel J."/>
            <person name="Andersson L."/>
            <person name="Antczak D.F."/>
            <person name="Biagi T."/>
            <person name="Binns M.M."/>
            <person name="Chowdhary B.P."/>
            <person name="Coleman S.J."/>
            <person name="Della Valle G."/>
            <person name="Fryc S."/>
            <person name="Guerin G."/>
            <person name="Hasegawa T."/>
            <person name="Hill E.W."/>
            <person name="Jurka J."/>
            <person name="Kiialainen A."/>
            <person name="Lindgren G."/>
            <person name="Liu J."/>
            <person name="Magnani E."/>
            <person name="Mickelson J.R."/>
            <person name="Murray J."/>
            <person name="Nergadze S.G."/>
            <person name="Onofrio R."/>
            <person name="Pedroni S."/>
            <person name="Piras M.F."/>
            <person name="Raudsepp T."/>
            <person name="Rocchi M."/>
            <person name="Roeed K.H."/>
            <person name="Ryder O.A."/>
            <person name="Searle S."/>
            <person name="Skow L."/>
            <person name="Swinburne J.E."/>
            <person name="Syvaenen A.C."/>
            <person name="Tozaki T."/>
            <person name="Valberg S.J."/>
            <person name="Vaudin M."/>
            <person name="White J.R."/>
            <person name="Zody M.C."/>
            <person name="Lander E.S."/>
            <person name="Lindblad-Toh K."/>
        </authorList>
    </citation>
    <scope>NUCLEOTIDE SEQUENCE [LARGE SCALE GENOMIC DNA]</scope>
    <source>
        <strain evidence="17 18">Thoroughbred</strain>
    </source>
</reference>
<evidence type="ECO:0000256" key="10">
    <source>
        <dbReference type="ARBA" id="ARBA00051543"/>
    </source>
</evidence>
<dbReference type="PaxDb" id="9796-ENSECAP00000001754"/>
<dbReference type="GO" id="GO:0016020">
    <property type="term" value="C:membrane"/>
    <property type="evidence" value="ECO:0007669"/>
    <property type="project" value="InterPro"/>
</dbReference>
<feature type="transmembrane region" description="Helical" evidence="15">
    <location>
        <begin position="390"/>
        <end position="407"/>
    </location>
</feature>
<dbReference type="Gene3D" id="1.20.1250.20">
    <property type="entry name" value="MFS general substrate transporter like domains"/>
    <property type="match status" value="1"/>
</dbReference>
<evidence type="ECO:0000256" key="7">
    <source>
        <dbReference type="ARBA" id="ARBA00023136"/>
    </source>
</evidence>
<feature type="region of interest" description="Disordered" evidence="14">
    <location>
        <begin position="545"/>
        <end position="579"/>
    </location>
</feature>
<reference evidence="17" key="3">
    <citation type="submission" date="2025-09" db="UniProtKB">
        <authorList>
            <consortium name="Ensembl"/>
        </authorList>
    </citation>
    <scope>IDENTIFICATION</scope>
    <source>
        <strain evidence="17">Thoroughbred</strain>
    </source>
</reference>
<dbReference type="Pfam" id="PF00083">
    <property type="entry name" value="Sugar_tr"/>
    <property type="match status" value="1"/>
</dbReference>
<feature type="transmembrane region" description="Helical" evidence="15">
    <location>
        <begin position="270"/>
        <end position="290"/>
    </location>
</feature>
<dbReference type="FunFam" id="1.20.1250.20:FF:000154">
    <property type="entry name" value="Solute carrier family 22 member 16"/>
    <property type="match status" value="1"/>
</dbReference>
<dbReference type="Ensembl" id="ENSECAT00000002462.3">
    <property type="protein sequence ID" value="ENSECAP00000001754.3"/>
    <property type="gene ID" value="ENSECAG00000008880.4"/>
</dbReference>
<accession>F6V9J4</accession>
<dbReference type="InParanoid" id="F6V9J4"/>
<keyword evidence="7 15" id="KW-0472">Membrane</keyword>
<feature type="transmembrane region" description="Helical" evidence="15">
    <location>
        <begin position="504"/>
        <end position="526"/>
    </location>
</feature>
<dbReference type="InterPro" id="IPR020846">
    <property type="entry name" value="MFS_dom"/>
</dbReference>
<dbReference type="InterPro" id="IPR005828">
    <property type="entry name" value="MFS_sugar_transport-like"/>
</dbReference>
<dbReference type="Bgee" id="ENSECAG00000008880">
    <property type="expression patterns" value="Expressed in bone marrow and 14 other cell types or tissues"/>
</dbReference>
<comment type="similarity">
    <text evidence="2">Belongs to the major facilitator (TC 2.A.1) superfamily. Organic cation transporter (TC 2.A.1.19) family.</text>
</comment>
<feature type="compositionally biased region" description="Basic and acidic residues" evidence="14">
    <location>
        <begin position="564"/>
        <end position="579"/>
    </location>
</feature>
<dbReference type="VGNC" id="VGNC:58245">
    <property type="gene designation" value="SLC22A16"/>
</dbReference>
<evidence type="ECO:0000256" key="5">
    <source>
        <dbReference type="ARBA" id="ARBA00022989"/>
    </source>
</evidence>
<reference evidence="17" key="2">
    <citation type="submission" date="2025-08" db="UniProtKB">
        <authorList>
            <consortium name="Ensembl"/>
        </authorList>
    </citation>
    <scope>IDENTIFICATION</scope>
    <source>
        <strain evidence="17">Thoroughbred</strain>
    </source>
</reference>
<evidence type="ECO:0000256" key="13">
    <source>
        <dbReference type="ARBA" id="ARBA00082592"/>
    </source>
</evidence>
<evidence type="ECO:0000256" key="9">
    <source>
        <dbReference type="ARBA" id="ARBA00036490"/>
    </source>
</evidence>
<keyword evidence="5 15" id="KW-1133">Transmembrane helix</keyword>
<feature type="transmembrane region" description="Helical" evidence="15">
    <location>
        <begin position="478"/>
        <end position="498"/>
    </location>
</feature>
<evidence type="ECO:0000313" key="19">
    <source>
        <dbReference type="VGNC" id="VGNC:58245"/>
    </source>
</evidence>
<dbReference type="FunCoup" id="F6V9J4">
    <property type="interactions" value="30"/>
</dbReference>
<evidence type="ECO:0000256" key="15">
    <source>
        <dbReference type="SAM" id="Phobius"/>
    </source>
</evidence>
<dbReference type="SUPFAM" id="SSF103473">
    <property type="entry name" value="MFS general substrate transporter"/>
    <property type="match status" value="1"/>
</dbReference>
<dbReference type="GO" id="GO:0006811">
    <property type="term" value="P:monoatomic ion transport"/>
    <property type="evidence" value="ECO:0007669"/>
    <property type="project" value="UniProtKB-KW"/>
</dbReference>
<feature type="transmembrane region" description="Helical" evidence="15">
    <location>
        <begin position="23"/>
        <end position="42"/>
    </location>
</feature>
<sequence>MSISLPSHYLNCDSLQSTIRYQIFLYFICAFQNISCGIHYLASVFLTVSPRHICRPPGNMSQVLFRNISSWRSEDIWTLFSTGHEDRLVVQLQDGDIWELTKCHRFWRDNKSSLNYDYTGHKTSFPCSDGYMYDKSKWNSTVVTEWDLVCNREWFARLIQPIFMLGVLLGAVIFGYLSDRIGRRLVLWSTSLGMIFFGVAAGFTFDYYSFMAARFLLAMAAGGYLVVVFVYVTEFIGLKSRTWASIHMHSFFAIGAMVVALTGYLVRTWWIYQIVLSTMTVPFVLCCWMLPETLFWLVSEGRYEEAQQVVDTIAKWNGTSSCKLAELLSLDLNGPVGNKPTEVKKHNLLDLFYDWNIGTRTLTLWLIWFTGSLGFYSFSLNSVNLGGNEYLNLFLMGAVEIPAYVFVCVGMNSLGRRNILAFSLISTALICGVIMVIPNDYHIWSVGATMAGKFAIGAAFGLIYLYTAELYPTLVRSLAVGSGSMVCRVGSIVAPLCVSLSSVWIFMPQLLLGIVAFVSGVLTLMLPETLGKPLATTWEEAAKLDAAKDSSSGELLPTANSTALEEREVIHSEDAGLSE</sequence>
<dbReference type="HOGENOM" id="CLU_1656172_0_0_1"/>
<evidence type="ECO:0000313" key="18">
    <source>
        <dbReference type="Proteomes" id="UP000002281"/>
    </source>
</evidence>
<keyword evidence="8" id="KW-0325">Glycoprotein</keyword>
<feature type="transmembrane region" description="Helical" evidence="15">
    <location>
        <begin position="244"/>
        <end position="264"/>
    </location>
</feature>
<evidence type="ECO:0000313" key="17">
    <source>
        <dbReference type="Ensembl" id="ENSECAP00000001754.3"/>
    </source>
</evidence>
<evidence type="ECO:0000256" key="6">
    <source>
        <dbReference type="ARBA" id="ARBA00023065"/>
    </source>
</evidence>
<dbReference type="GO" id="GO:0012505">
    <property type="term" value="C:endomembrane system"/>
    <property type="evidence" value="ECO:0007669"/>
    <property type="project" value="UniProtKB-SubCell"/>
</dbReference>
<evidence type="ECO:0000256" key="2">
    <source>
        <dbReference type="ARBA" id="ARBA00009203"/>
    </source>
</evidence>
<keyword evidence="18" id="KW-1185">Reference proteome</keyword>
<evidence type="ECO:0000256" key="12">
    <source>
        <dbReference type="ARBA" id="ARBA00072104"/>
    </source>
</evidence>
<proteinExistence type="inferred from homology"/>
<comment type="catalytic activity">
    <reaction evidence="9">
        <text>spermidine(in) = spermidine(out)</text>
        <dbReference type="Rhea" id="RHEA:35039"/>
        <dbReference type="ChEBI" id="CHEBI:57834"/>
    </reaction>
</comment>
<keyword evidence="3" id="KW-0813">Transport</keyword>
<dbReference type="Proteomes" id="UP000002281">
    <property type="component" value="Chromosome 10"/>
</dbReference>
<evidence type="ECO:0000256" key="3">
    <source>
        <dbReference type="ARBA" id="ARBA00022448"/>
    </source>
</evidence>
<dbReference type="GO" id="GO:0022857">
    <property type="term" value="F:transmembrane transporter activity"/>
    <property type="evidence" value="ECO:0007669"/>
    <property type="project" value="InterPro"/>
</dbReference>
<keyword evidence="4 15" id="KW-0812">Transmembrane</keyword>
<evidence type="ECO:0000259" key="16">
    <source>
        <dbReference type="PROSITE" id="PS50850"/>
    </source>
</evidence>
<dbReference type="ExpressionAtlas" id="F6V9J4">
    <property type="expression patterns" value="baseline"/>
</dbReference>
<feature type="domain" description="Major facilitator superfamily (MFS) profile" evidence="16">
    <location>
        <begin position="108"/>
        <end position="531"/>
    </location>
</feature>
<dbReference type="AlphaFoldDB" id="F6V9J4"/>
<dbReference type="GeneTree" id="ENSGT00940000160723"/>
<feature type="transmembrane region" description="Helical" evidence="15">
    <location>
        <begin position="362"/>
        <end position="378"/>
    </location>
</feature>
<evidence type="ECO:0000256" key="11">
    <source>
        <dbReference type="ARBA" id="ARBA00055231"/>
    </source>
</evidence>
<name>F6V9J4_HORSE</name>
<feature type="transmembrane region" description="Helical" evidence="15">
    <location>
        <begin position="185"/>
        <end position="205"/>
    </location>
</feature>
<protein>
    <recommendedName>
        <fullName evidence="12">Solute carrier family 22 member 16</fullName>
    </recommendedName>
    <alternativeName>
        <fullName evidence="13">Carnitine transporter 2</fullName>
    </alternativeName>
</protein>